<evidence type="ECO:0000256" key="2">
    <source>
        <dbReference type="ARBA" id="ARBA00023125"/>
    </source>
</evidence>
<evidence type="ECO:0000313" key="8">
    <source>
        <dbReference type="Proteomes" id="UP000287168"/>
    </source>
</evidence>
<feature type="domain" description="Core-binding (CB)" evidence="6">
    <location>
        <begin position="402"/>
        <end position="487"/>
    </location>
</feature>
<evidence type="ECO:0000259" key="6">
    <source>
        <dbReference type="PROSITE" id="PS51900"/>
    </source>
</evidence>
<protein>
    <submittedName>
        <fullName evidence="7">Site-specific integrase</fullName>
    </submittedName>
</protein>
<comment type="caution">
    <text evidence="7">The sequence shown here is derived from an EMBL/GenBank/DDBJ whole genome shotgun (WGS) entry which is preliminary data.</text>
</comment>
<keyword evidence="2 4" id="KW-0238">DNA-binding</keyword>
<evidence type="ECO:0000256" key="3">
    <source>
        <dbReference type="ARBA" id="ARBA00023172"/>
    </source>
</evidence>
<dbReference type="GO" id="GO:0003677">
    <property type="term" value="F:DNA binding"/>
    <property type="evidence" value="ECO:0007669"/>
    <property type="project" value="UniProtKB-UniRule"/>
</dbReference>
<organism evidence="7 8">
    <name type="scientific">Falsigemmobacter intermedius</name>
    <dbReference type="NCBI Taxonomy" id="1553448"/>
    <lineage>
        <taxon>Bacteria</taxon>
        <taxon>Pseudomonadati</taxon>
        <taxon>Pseudomonadota</taxon>
        <taxon>Alphaproteobacteria</taxon>
        <taxon>Rhodobacterales</taxon>
        <taxon>Paracoccaceae</taxon>
        <taxon>Falsigemmobacter</taxon>
    </lineage>
</organism>
<keyword evidence="1" id="KW-0229">DNA integration</keyword>
<keyword evidence="3" id="KW-0233">DNA recombination</keyword>
<dbReference type="Gene3D" id="1.10.150.130">
    <property type="match status" value="1"/>
</dbReference>
<evidence type="ECO:0000256" key="1">
    <source>
        <dbReference type="ARBA" id="ARBA00022908"/>
    </source>
</evidence>
<name>A0A3S4XL87_9RHOB</name>
<dbReference type="Proteomes" id="UP000287168">
    <property type="component" value="Unassembled WGS sequence"/>
</dbReference>
<reference evidence="7 8" key="1">
    <citation type="journal article" date="2015" name="Int. J. Syst. Evol. Microbiol.">
        <title>Gemmobacter intermedius sp. nov., isolated from a white stork (Ciconia ciconia).</title>
        <authorList>
            <person name="Kampfer P."/>
            <person name="Jerzak L."/>
            <person name="Wilharm G."/>
            <person name="Golke J."/>
            <person name="Busse H.J."/>
            <person name="Glaeser S.P."/>
        </authorList>
    </citation>
    <scope>NUCLEOTIDE SEQUENCE [LARGE SCALE GENOMIC DNA]</scope>
    <source>
        <strain evidence="7 8">119/4</strain>
    </source>
</reference>
<keyword evidence="8" id="KW-1185">Reference proteome</keyword>
<dbReference type="SUPFAM" id="SSF56349">
    <property type="entry name" value="DNA breaking-rejoining enzymes"/>
    <property type="match status" value="1"/>
</dbReference>
<dbReference type="RefSeq" id="WP_128490438.1">
    <property type="nucleotide sequence ID" value="NZ_SBLC01000033.1"/>
</dbReference>
<dbReference type="GO" id="GO:0015074">
    <property type="term" value="P:DNA integration"/>
    <property type="evidence" value="ECO:0007669"/>
    <property type="project" value="UniProtKB-KW"/>
</dbReference>
<evidence type="ECO:0000256" key="5">
    <source>
        <dbReference type="SAM" id="MobiDB-lite"/>
    </source>
</evidence>
<feature type="region of interest" description="Disordered" evidence="5">
    <location>
        <begin position="1"/>
        <end position="20"/>
    </location>
</feature>
<evidence type="ECO:0000313" key="7">
    <source>
        <dbReference type="EMBL" id="RWY38519.1"/>
    </source>
</evidence>
<dbReference type="Gene3D" id="1.10.443.10">
    <property type="entry name" value="Intergrase catalytic core"/>
    <property type="match status" value="1"/>
</dbReference>
<gene>
    <name evidence="7" type="ORF">EP867_15760</name>
</gene>
<dbReference type="OrthoDB" id="6388170at2"/>
<dbReference type="InterPro" id="IPR011010">
    <property type="entry name" value="DNA_brk_join_enz"/>
</dbReference>
<evidence type="ECO:0000256" key="4">
    <source>
        <dbReference type="PROSITE-ProRule" id="PRU01248"/>
    </source>
</evidence>
<proteinExistence type="predicted"/>
<dbReference type="AlphaFoldDB" id="A0A3S4XL87"/>
<sequence length="1030" mass="113622">MTDPVASPVGREARARARGQSRTLLRARAEDLIAAAAPWLLRADLPVPAEAHSQLLELQGQILRQARSRSEAAGMNGVLQDLVDRHNARSRSSPVAAPGAITAVYSKDDNWRLEDLQFAAEARRLRAQYWKIREEGLTWQASADQLFGLCLASALFESACLTPTHLQLFAQSLLSEETVLYRAEDVPVWLDLKERSHSSARRSRALSVASGKDAEGLYALRRLFPASPTLRLISLFWNLPTTARQSLRPDHPVPEALAKAFGEALPPSLRLPQLLRGAALLREAEENGPDHLLTGLAQRRIKSFAATPETWARALTGGATAGETLCKSPAAWSRELTAPPERRVTRLSHPVLQSEGYLRFYMALHDIRSEEEGAEESPAARRRRPGDLARDLRAARTGGDWPDVLCLLSDWYLHLLENEGLRPSSVERYDDTLGLRLCLHLEDLPLRDLAAEDLEDLYGEILEDDPRSPAERRNLARRLRSLHAFAMSAWNFPKIDPETFSMEGDTPALRVRANLLSFRDLTTARLSLASAFGLPPDLARTLQAAFLLMARCGLRIGEVCKALAAHFENPEGTPVPEEMATLFIRSSRFGTNKTPNALRQIRPMLLMTREERAFFSDWLAWRRSLSPAGPLFGILQPDGTFAPLDRLATGRLIAVALRGASGLSMVSAHDLRRTALNNIALALGEVRAPALALTQRLTGWTSEERRAVVQAVAGVSQRERWEALARFAGHGSVETTFLHYVTCADLLIWQACASGEQKDLPADHLSGPAAERLFQLLPEPEEMPCDQSKRTWPSLQDSAAALHALRIALDCLDRGLALPRAAAAASLPEDLIVQTARVAKRWSALRSARGELRLQNKGDEGRLLPASLPKPKRDEALDLAAQLIDLAADQPEAVYSWIRSTLSQASRTNAGVTFRDPAEASAWIALAVQLRPAGRWQFERVSPEIDPDLRRERELLWQGVRPDEMQRAARRVARGSSVQVRLRLMAPNVAEQGPRPAGSWAGVVTVAAHYAAIWLQLAPDQGAGDAEAVE</sequence>
<dbReference type="InterPro" id="IPR013762">
    <property type="entry name" value="Integrase-like_cat_sf"/>
</dbReference>
<dbReference type="InterPro" id="IPR010998">
    <property type="entry name" value="Integrase_recombinase_N"/>
</dbReference>
<dbReference type="InterPro" id="IPR044068">
    <property type="entry name" value="CB"/>
</dbReference>
<dbReference type="GO" id="GO:0006310">
    <property type="term" value="P:DNA recombination"/>
    <property type="evidence" value="ECO:0007669"/>
    <property type="project" value="UniProtKB-KW"/>
</dbReference>
<dbReference type="EMBL" id="SBLC01000033">
    <property type="protein sequence ID" value="RWY38519.1"/>
    <property type="molecule type" value="Genomic_DNA"/>
</dbReference>
<dbReference type="PROSITE" id="PS51900">
    <property type="entry name" value="CB"/>
    <property type="match status" value="1"/>
</dbReference>
<accession>A0A3S4XL87</accession>